<accession>A0A803K7L1</accession>
<organism evidence="4">
    <name type="scientific">Xenopus tropicalis</name>
    <name type="common">Western clawed frog</name>
    <name type="synonym">Silurana tropicalis</name>
    <dbReference type="NCBI Taxonomy" id="8364"/>
    <lineage>
        <taxon>Eukaryota</taxon>
        <taxon>Metazoa</taxon>
        <taxon>Chordata</taxon>
        <taxon>Craniata</taxon>
        <taxon>Vertebrata</taxon>
        <taxon>Euteleostomi</taxon>
        <taxon>Amphibia</taxon>
        <taxon>Batrachia</taxon>
        <taxon>Anura</taxon>
        <taxon>Pipoidea</taxon>
        <taxon>Pipidae</taxon>
        <taxon>Xenopodinae</taxon>
        <taxon>Xenopus</taxon>
        <taxon>Silurana</taxon>
    </lineage>
</organism>
<comment type="similarity">
    <text evidence="2">Belongs to the COMM domain-containing protein 3 family.</text>
</comment>
<sequence length="196" mass="22241">FVCVAKDSHCLSEVSVCPLCVQSTQYICTYSTAEYNCSHSLLFLYCLDDAELQPIEPALVKHCHAAATTCILEAVKHNADRAGLSTFLEDCKFDKDRTELFWTEYQKNKESLETLLGSIGTSPPHITDVTWRLQYQIKSNQLYRHYRPGYLVNLTVESSDANQKPDISFNCSMEQLQDLLGKLRDAAKSLERTSQM</sequence>
<name>A0A803K7L1_XENTR</name>
<dbReference type="Ensembl" id="ENSXETT00000113925">
    <property type="protein sequence ID" value="ENSXETP00000116359"/>
    <property type="gene ID" value="ENSXETG00000038128"/>
</dbReference>
<dbReference type="Bgee" id="ENSXETG00000038128">
    <property type="expression patterns" value="Expressed in heart and 12 other cell types or tissues"/>
</dbReference>
<reference evidence="4" key="1">
    <citation type="journal article" date="2010" name="Science">
        <title>The genome of the Western clawed frog Xenopus tropicalis.</title>
        <authorList>
            <person name="Hellsten U."/>
            <person name="Harland R.M."/>
            <person name="Gilchrist M.J."/>
            <person name="Hendrix D."/>
            <person name="Jurka J."/>
            <person name="Kapitonov V."/>
            <person name="Ovcharenko I."/>
            <person name="Putnam N.H."/>
            <person name="Shu S."/>
            <person name="Taher L."/>
            <person name="Blitz I.L."/>
            <person name="Blumberg B."/>
            <person name="Dichmann D.S."/>
            <person name="Dubchak I."/>
            <person name="Amaya E."/>
            <person name="Detter J.C."/>
            <person name="Fletcher R."/>
            <person name="Gerhard D.S."/>
            <person name="Goodstein D."/>
            <person name="Graves T."/>
            <person name="Grigoriev I.V."/>
            <person name="Grimwood J."/>
            <person name="Kawashima T."/>
            <person name="Lindquist E."/>
            <person name="Lucas S.M."/>
            <person name="Mead P.E."/>
            <person name="Mitros T."/>
            <person name="Ogino H."/>
            <person name="Ohta Y."/>
            <person name="Poliakov A.V."/>
            <person name="Pollet N."/>
            <person name="Robert J."/>
            <person name="Salamov A."/>
            <person name="Sater A.K."/>
            <person name="Schmutz J."/>
            <person name="Terry A."/>
            <person name="Vize P.D."/>
            <person name="Warren W.C."/>
            <person name="Wells D."/>
            <person name="Wills A."/>
            <person name="Wilson R.K."/>
            <person name="Zimmerman L.B."/>
            <person name="Zorn A.M."/>
            <person name="Grainger R."/>
            <person name="Grammer T."/>
            <person name="Khokha M.K."/>
            <person name="Richardson P.M."/>
            <person name="Rokhsar D.S."/>
        </authorList>
    </citation>
    <scope>NUCLEOTIDE SEQUENCE [LARGE SCALE GENOMIC DNA]</scope>
    <source>
        <strain evidence="4">Nigerian</strain>
    </source>
</reference>
<dbReference type="InParanoid" id="A0A803K7L1"/>
<dbReference type="GeneTree" id="ENSGT00390000015971"/>
<reference evidence="4" key="2">
    <citation type="submission" date="2021-03" db="UniProtKB">
        <authorList>
            <consortium name="Ensembl"/>
        </authorList>
    </citation>
    <scope>IDENTIFICATION</scope>
</reference>
<evidence type="ECO:0000313" key="4">
    <source>
        <dbReference type="Ensembl" id="ENSXETP00000116359"/>
    </source>
</evidence>
<dbReference type="Pfam" id="PF21672">
    <property type="entry name" value="COMM_HN"/>
    <property type="match status" value="1"/>
</dbReference>
<dbReference type="FunCoup" id="A0A803K7L1">
    <property type="interactions" value="675"/>
</dbReference>
<dbReference type="InterPro" id="IPR037355">
    <property type="entry name" value="COMMD3"/>
</dbReference>
<evidence type="ECO:0000256" key="2">
    <source>
        <dbReference type="ARBA" id="ARBA00093469"/>
    </source>
</evidence>
<dbReference type="PANTHER" id="PTHR31159:SF1">
    <property type="entry name" value="COMM DOMAIN-CONTAINING PROTEIN 3"/>
    <property type="match status" value="1"/>
</dbReference>
<evidence type="ECO:0000259" key="3">
    <source>
        <dbReference type="PROSITE" id="PS51269"/>
    </source>
</evidence>
<dbReference type="CDD" id="cd04751">
    <property type="entry name" value="Commd3"/>
    <property type="match status" value="1"/>
</dbReference>
<dbReference type="PANTHER" id="PTHR31159">
    <property type="entry name" value="COMM DOMAIN-CONTAINING PROTEIN 3"/>
    <property type="match status" value="1"/>
</dbReference>
<evidence type="ECO:0000256" key="1">
    <source>
        <dbReference type="ARBA" id="ARBA00016548"/>
    </source>
</evidence>
<dbReference type="Pfam" id="PF07258">
    <property type="entry name" value="COMM_domain"/>
    <property type="match status" value="1"/>
</dbReference>
<gene>
    <name evidence="4" type="primary">commd3</name>
</gene>
<dbReference type="InterPro" id="IPR017920">
    <property type="entry name" value="COMM"/>
</dbReference>
<dbReference type="GO" id="GO:0006814">
    <property type="term" value="P:sodium ion transport"/>
    <property type="evidence" value="ECO:0007669"/>
    <property type="project" value="InterPro"/>
</dbReference>
<protein>
    <recommendedName>
        <fullName evidence="1">COMM domain-containing protein 3</fullName>
    </recommendedName>
</protein>
<dbReference type="AlphaFoldDB" id="A0A803K7L1"/>
<proteinExistence type="inferred from homology"/>
<feature type="domain" description="COMM" evidence="3">
    <location>
        <begin position="125"/>
        <end position="194"/>
    </location>
</feature>
<dbReference type="PROSITE" id="PS51269">
    <property type="entry name" value="COMM"/>
    <property type="match status" value="1"/>
</dbReference>